<evidence type="ECO:0000313" key="1">
    <source>
        <dbReference type="EMBL" id="SMB86429.1"/>
    </source>
</evidence>
<accession>A0A1W1UZD2</accession>
<organism evidence="1 2">
    <name type="scientific">Deinococcus hopiensis KR-140</name>
    <dbReference type="NCBI Taxonomy" id="695939"/>
    <lineage>
        <taxon>Bacteria</taxon>
        <taxon>Thermotogati</taxon>
        <taxon>Deinococcota</taxon>
        <taxon>Deinococci</taxon>
        <taxon>Deinococcales</taxon>
        <taxon>Deinococcaceae</taxon>
        <taxon>Deinococcus</taxon>
    </lineage>
</organism>
<dbReference type="EMBL" id="FWWU01000008">
    <property type="protein sequence ID" value="SMB86429.1"/>
    <property type="molecule type" value="Genomic_DNA"/>
</dbReference>
<gene>
    <name evidence="1" type="ORF">SAMN00790413_03809</name>
</gene>
<reference evidence="1 2" key="1">
    <citation type="submission" date="2017-04" db="EMBL/GenBank/DDBJ databases">
        <authorList>
            <person name="Afonso C.L."/>
            <person name="Miller P.J."/>
            <person name="Scott M.A."/>
            <person name="Spackman E."/>
            <person name="Goraichik I."/>
            <person name="Dimitrov K.M."/>
            <person name="Suarez D.L."/>
            <person name="Swayne D.E."/>
        </authorList>
    </citation>
    <scope>NUCLEOTIDE SEQUENCE [LARGE SCALE GENOMIC DNA]</scope>
    <source>
        <strain evidence="1 2">KR-140</strain>
    </source>
</reference>
<keyword evidence="2" id="KW-1185">Reference proteome</keyword>
<proteinExistence type="predicted"/>
<dbReference type="Proteomes" id="UP000192582">
    <property type="component" value="Unassembled WGS sequence"/>
</dbReference>
<dbReference type="STRING" id="695939.SAMN00790413_03809"/>
<sequence length="92" mass="10441">MQVYQTAMGEWFPELRDVERNFDHDRFSLSHHLGVLTPTLVTSDPLVAMGPGGAIFRLPAAGPLLPRFQTFTDYPVTRAPFYPVILLNIKKR</sequence>
<dbReference type="AlphaFoldDB" id="A0A1W1UZD2"/>
<protein>
    <submittedName>
        <fullName evidence="1">Uncharacterized protein</fullName>
    </submittedName>
</protein>
<name>A0A1W1UZD2_9DEIO</name>
<evidence type="ECO:0000313" key="2">
    <source>
        <dbReference type="Proteomes" id="UP000192582"/>
    </source>
</evidence>